<protein>
    <recommendedName>
        <fullName evidence="4 12">Acetolactate synthase</fullName>
        <ecNumber evidence="4 12">2.2.1.6</ecNumber>
    </recommendedName>
</protein>
<keyword evidence="6 12" id="KW-0808">Transferase</keyword>
<dbReference type="Proteomes" id="UP001652338">
    <property type="component" value="Unassembled WGS sequence"/>
</dbReference>
<dbReference type="InterPro" id="IPR011766">
    <property type="entry name" value="TPP_enzyme_TPP-bd"/>
</dbReference>
<keyword evidence="17" id="KW-1185">Reference proteome</keyword>
<dbReference type="PANTHER" id="PTHR18968:SF13">
    <property type="entry name" value="ACETOLACTATE SYNTHASE CATALYTIC SUBUNIT, MITOCHONDRIAL"/>
    <property type="match status" value="1"/>
</dbReference>
<evidence type="ECO:0000256" key="11">
    <source>
        <dbReference type="ARBA" id="ARBA00048670"/>
    </source>
</evidence>
<keyword evidence="8 12" id="KW-0460">Magnesium</keyword>
<dbReference type="Pfam" id="PF02776">
    <property type="entry name" value="TPP_enzyme_N"/>
    <property type="match status" value="1"/>
</dbReference>
<reference evidence="16 17" key="1">
    <citation type="journal article" date="2021" name="ISME Commun">
        <title>Automated analysis of genomic sequences facilitates high-throughput and comprehensive description of bacteria.</title>
        <authorList>
            <person name="Hitch T.C.A."/>
        </authorList>
    </citation>
    <scope>NUCLEOTIDE SEQUENCE [LARGE SCALE GENOMIC DNA]</scope>
    <source>
        <strain evidence="16 17">Sanger_29</strain>
    </source>
</reference>
<evidence type="ECO:0000256" key="12">
    <source>
        <dbReference type="RuleBase" id="RU003591"/>
    </source>
</evidence>
<evidence type="ECO:0000256" key="10">
    <source>
        <dbReference type="ARBA" id="ARBA00023304"/>
    </source>
</evidence>
<dbReference type="Pfam" id="PF00205">
    <property type="entry name" value="TPP_enzyme_M"/>
    <property type="match status" value="1"/>
</dbReference>
<comment type="similarity">
    <text evidence="3 12">Belongs to the TPP enzyme family.</text>
</comment>
<evidence type="ECO:0000259" key="15">
    <source>
        <dbReference type="Pfam" id="PF02776"/>
    </source>
</evidence>
<evidence type="ECO:0000313" key="16">
    <source>
        <dbReference type="EMBL" id="MCU6723806.1"/>
    </source>
</evidence>
<dbReference type="SUPFAM" id="SSF52518">
    <property type="entry name" value="Thiamin diphosphate-binding fold (THDP-binding)"/>
    <property type="match status" value="2"/>
</dbReference>
<organism evidence="16 17">
    <name type="scientific">Muricoprocola aceti</name>
    <dbReference type="NCBI Taxonomy" id="2981772"/>
    <lineage>
        <taxon>Bacteria</taxon>
        <taxon>Bacillati</taxon>
        <taxon>Bacillota</taxon>
        <taxon>Clostridia</taxon>
        <taxon>Lachnospirales</taxon>
        <taxon>Lachnospiraceae</taxon>
        <taxon>Muricoprocola</taxon>
    </lineage>
</organism>
<dbReference type="Pfam" id="PF02775">
    <property type="entry name" value="TPP_enzyme_C"/>
    <property type="match status" value="1"/>
</dbReference>
<dbReference type="InterPro" id="IPR029061">
    <property type="entry name" value="THDP-binding"/>
</dbReference>
<gene>
    <name evidence="16" type="primary">ilvB</name>
    <name evidence="16" type="ORF">OCV47_00285</name>
</gene>
<dbReference type="InterPro" id="IPR012846">
    <property type="entry name" value="Acetolactate_synth_lsu"/>
</dbReference>
<feature type="domain" description="Thiamine pyrophosphate enzyme N-terminal TPP-binding" evidence="15">
    <location>
        <begin position="4"/>
        <end position="119"/>
    </location>
</feature>
<dbReference type="CDD" id="cd02015">
    <property type="entry name" value="TPP_AHAS"/>
    <property type="match status" value="1"/>
</dbReference>
<comment type="caution">
    <text evidence="16">The sequence shown here is derived from an EMBL/GenBank/DDBJ whole genome shotgun (WGS) entry which is preliminary data.</text>
</comment>
<dbReference type="EC" id="2.2.1.6" evidence="4 12"/>
<comment type="pathway">
    <text evidence="1 12">Amino-acid biosynthesis; L-isoleucine biosynthesis; L-isoleucine from 2-oxobutanoate: step 1/4.</text>
</comment>
<evidence type="ECO:0000256" key="2">
    <source>
        <dbReference type="ARBA" id="ARBA00005025"/>
    </source>
</evidence>
<evidence type="ECO:0000256" key="8">
    <source>
        <dbReference type="ARBA" id="ARBA00022842"/>
    </source>
</evidence>
<comment type="catalytic activity">
    <reaction evidence="11 12">
        <text>2 pyruvate + H(+) = (2S)-2-acetolactate + CO2</text>
        <dbReference type="Rhea" id="RHEA:25249"/>
        <dbReference type="ChEBI" id="CHEBI:15361"/>
        <dbReference type="ChEBI" id="CHEBI:15378"/>
        <dbReference type="ChEBI" id="CHEBI:16526"/>
        <dbReference type="ChEBI" id="CHEBI:58476"/>
        <dbReference type="EC" id="2.2.1.6"/>
    </reaction>
</comment>
<evidence type="ECO:0000313" key="17">
    <source>
        <dbReference type="Proteomes" id="UP001652338"/>
    </source>
</evidence>
<dbReference type="InterPro" id="IPR012001">
    <property type="entry name" value="Thiamin_PyroP_enz_TPP-bd_dom"/>
</dbReference>
<keyword evidence="9 12" id="KW-0786">Thiamine pyrophosphate</keyword>
<dbReference type="NCBIfam" id="TIGR00118">
    <property type="entry name" value="acolac_lg"/>
    <property type="match status" value="1"/>
</dbReference>
<dbReference type="RefSeq" id="WP_262652966.1">
    <property type="nucleotide sequence ID" value="NZ_JAOQKE010000001.1"/>
</dbReference>
<dbReference type="InterPro" id="IPR012000">
    <property type="entry name" value="Thiamin_PyroP_enz_cen_dom"/>
</dbReference>
<evidence type="ECO:0000259" key="14">
    <source>
        <dbReference type="Pfam" id="PF02775"/>
    </source>
</evidence>
<evidence type="ECO:0000256" key="9">
    <source>
        <dbReference type="ARBA" id="ARBA00023052"/>
    </source>
</evidence>
<dbReference type="Gene3D" id="3.40.50.1220">
    <property type="entry name" value="TPP-binding domain"/>
    <property type="match status" value="1"/>
</dbReference>
<evidence type="ECO:0000256" key="5">
    <source>
        <dbReference type="ARBA" id="ARBA00022605"/>
    </source>
</evidence>
<keyword evidence="7 12" id="KW-0479">Metal-binding</keyword>
<dbReference type="PROSITE" id="PS00187">
    <property type="entry name" value="TPP_ENZYMES"/>
    <property type="match status" value="1"/>
</dbReference>
<keyword evidence="10 12" id="KW-0100">Branched-chain amino acid biosynthesis</keyword>
<evidence type="ECO:0000256" key="4">
    <source>
        <dbReference type="ARBA" id="ARBA00013145"/>
    </source>
</evidence>
<dbReference type="InterPro" id="IPR039368">
    <property type="entry name" value="AHAS_TPP"/>
</dbReference>
<evidence type="ECO:0000256" key="6">
    <source>
        <dbReference type="ARBA" id="ARBA00022679"/>
    </source>
</evidence>
<feature type="domain" description="Thiamine pyrophosphate enzyme TPP-binding" evidence="14">
    <location>
        <begin position="381"/>
        <end position="529"/>
    </location>
</feature>
<comment type="pathway">
    <text evidence="2 12">Amino-acid biosynthesis; L-valine biosynthesis; L-valine from pyruvate: step 1/4.</text>
</comment>
<evidence type="ECO:0000256" key="3">
    <source>
        <dbReference type="ARBA" id="ARBA00007812"/>
    </source>
</evidence>
<keyword evidence="5 12" id="KW-0028">Amino-acid biosynthesis</keyword>
<dbReference type="Gene3D" id="3.40.50.970">
    <property type="match status" value="2"/>
</dbReference>
<dbReference type="GO" id="GO:0003984">
    <property type="term" value="F:acetolactate synthase activity"/>
    <property type="evidence" value="ECO:0007669"/>
    <property type="project" value="UniProtKB-EC"/>
</dbReference>
<dbReference type="InterPro" id="IPR000399">
    <property type="entry name" value="TPP-bd_CS"/>
</dbReference>
<feature type="domain" description="Thiamine pyrophosphate enzyme central" evidence="13">
    <location>
        <begin position="192"/>
        <end position="327"/>
    </location>
</feature>
<evidence type="ECO:0000256" key="1">
    <source>
        <dbReference type="ARBA" id="ARBA00004974"/>
    </source>
</evidence>
<dbReference type="SUPFAM" id="SSF52467">
    <property type="entry name" value="DHS-like NAD/FAD-binding domain"/>
    <property type="match status" value="1"/>
</dbReference>
<sequence>MKLNGSQIVVECLKEQGVDTVFGYPGGAILNIYDELYKHSNEITHILTSHEQGASHAADGYARATGKVGVCLATSGPGATNLVTGIATAYMDSVPIVAITANVGVPLLGKDSFQEIDITGVTMPITKHNYIVKRVEDLADTIRNAFRIAKEGRPGPVLVDIPKDVTAAVTEYEAVIPEPIERKTDYVRTEDLEEAARLINESRKPFVLVGGGAVISDANKELKELVEKIQAPVGDTLMGKGAFDGIDEKYTGMAGMHGTKATNLGITECDLLIAVGVRFSDRVVGNASKFARNAKILHIDIDPAEINKNIMVDCSVQGDAREILKKLTPMVEKASHDQWLARIRELKEVYPLKYEQETLTGPAVMEEIYKVTDGDAIIVTDVGQHQMWAAQYYKYKEPHQLLTSGGLGTMGYGLGAAIGAKVGRPEKTVINIAGDGCFRMNMNEVATAARYNIPVIEVVINNHVLGMVRQWQNLFYGERYSATILNDSVDFVKLAEALGAVGMRITKRSELKEALEKAVSLGRPVVLDCQIDRDDKVFPMVPAGAPIEDVFDQDDLKKEK</sequence>
<evidence type="ECO:0000259" key="13">
    <source>
        <dbReference type="Pfam" id="PF00205"/>
    </source>
</evidence>
<dbReference type="InterPro" id="IPR029035">
    <property type="entry name" value="DHS-like_NAD/FAD-binding_dom"/>
</dbReference>
<dbReference type="EMBL" id="JAOQKE010000001">
    <property type="protein sequence ID" value="MCU6723806.1"/>
    <property type="molecule type" value="Genomic_DNA"/>
</dbReference>
<dbReference type="CDD" id="cd07035">
    <property type="entry name" value="TPP_PYR_POX_like"/>
    <property type="match status" value="1"/>
</dbReference>
<evidence type="ECO:0000256" key="7">
    <source>
        <dbReference type="ARBA" id="ARBA00022723"/>
    </source>
</evidence>
<dbReference type="InterPro" id="IPR045229">
    <property type="entry name" value="TPP_enz"/>
</dbReference>
<name>A0ABT2SH31_9FIRM</name>
<dbReference type="PANTHER" id="PTHR18968">
    <property type="entry name" value="THIAMINE PYROPHOSPHATE ENZYMES"/>
    <property type="match status" value="1"/>
</dbReference>
<comment type="cofactor">
    <cofactor evidence="12">
        <name>thiamine diphosphate</name>
        <dbReference type="ChEBI" id="CHEBI:58937"/>
    </cofactor>
    <text evidence="12">Binds 1 thiamine pyrophosphate per subunit.</text>
</comment>
<proteinExistence type="inferred from homology"/>
<comment type="cofactor">
    <cofactor evidence="12">
        <name>Mg(2+)</name>
        <dbReference type="ChEBI" id="CHEBI:18420"/>
    </cofactor>
    <text evidence="12">Binds 1 Mg(2+) ion per subunit.</text>
</comment>
<accession>A0ABT2SH31</accession>